<evidence type="ECO:0000256" key="1">
    <source>
        <dbReference type="SAM" id="Phobius"/>
    </source>
</evidence>
<keyword evidence="1" id="KW-0812">Transmembrane</keyword>
<keyword evidence="1" id="KW-1133">Transmembrane helix</keyword>
<sequence>MDGNDLLLWLNAAAFGALLASGFLAWRIAGKAKKTMSLIDHVQGDINRSMAAARRVLENPIVKGEPREAILILLHGLANREFGLWLVNRISAVQPDEARGKSSLMQAIDEIREMDPVVADDLDLAMVGISTVALPMTYKIGEVAEMAARSPTSERRVADFVGGILQMRQRLTEGQMSFSV</sequence>
<evidence type="ECO:0000313" key="3">
    <source>
        <dbReference type="Proteomes" id="UP001241472"/>
    </source>
</evidence>
<accession>A0ABT9PVA5</accession>
<proteinExistence type="predicted"/>
<dbReference type="EMBL" id="JAUSRF010000007">
    <property type="protein sequence ID" value="MDP9837654.1"/>
    <property type="molecule type" value="Genomic_DNA"/>
</dbReference>
<gene>
    <name evidence="2" type="ORF">J2T09_002411</name>
</gene>
<reference evidence="2 3" key="1">
    <citation type="submission" date="2023-07" db="EMBL/GenBank/DDBJ databases">
        <title>Sorghum-associated microbial communities from plants grown in Nebraska, USA.</title>
        <authorList>
            <person name="Schachtman D."/>
        </authorList>
    </citation>
    <scope>NUCLEOTIDE SEQUENCE [LARGE SCALE GENOMIC DNA]</scope>
    <source>
        <strain evidence="2 3">DS1307</strain>
    </source>
</reference>
<keyword evidence="1" id="KW-0472">Membrane</keyword>
<organism evidence="2 3">
    <name type="scientific">Neorhizobium huautlense</name>
    <dbReference type="NCBI Taxonomy" id="67774"/>
    <lineage>
        <taxon>Bacteria</taxon>
        <taxon>Pseudomonadati</taxon>
        <taxon>Pseudomonadota</taxon>
        <taxon>Alphaproteobacteria</taxon>
        <taxon>Hyphomicrobiales</taxon>
        <taxon>Rhizobiaceae</taxon>
        <taxon>Rhizobium/Agrobacterium group</taxon>
        <taxon>Neorhizobium</taxon>
    </lineage>
</organism>
<name>A0ABT9PVA5_9HYPH</name>
<dbReference type="RefSeq" id="WP_306834605.1">
    <property type="nucleotide sequence ID" value="NZ_JAUSRF010000007.1"/>
</dbReference>
<comment type="caution">
    <text evidence="2">The sequence shown here is derived from an EMBL/GenBank/DDBJ whole genome shotgun (WGS) entry which is preliminary data.</text>
</comment>
<keyword evidence="3" id="KW-1185">Reference proteome</keyword>
<evidence type="ECO:0000313" key="2">
    <source>
        <dbReference type="EMBL" id="MDP9837654.1"/>
    </source>
</evidence>
<feature type="transmembrane region" description="Helical" evidence="1">
    <location>
        <begin position="6"/>
        <end position="26"/>
    </location>
</feature>
<dbReference type="Proteomes" id="UP001241472">
    <property type="component" value="Unassembled WGS sequence"/>
</dbReference>
<protein>
    <submittedName>
        <fullName evidence="2">Uncharacterized protein</fullName>
    </submittedName>
</protein>